<name>A0A5C4T754_9BACL</name>
<keyword evidence="2" id="KW-0560">Oxidoreductase</keyword>
<evidence type="ECO:0000313" key="5">
    <source>
        <dbReference type="EMBL" id="TNJ64197.1"/>
    </source>
</evidence>
<dbReference type="EMBL" id="VDCQ01000032">
    <property type="protein sequence ID" value="TNJ64197.1"/>
    <property type="molecule type" value="Genomic_DNA"/>
</dbReference>
<protein>
    <submittedName>
        <fullName evidence="5">FAD-dependent oxidoreductase</fullName>
    </submittedName>
</protein>
<sequence length="548" mass="61941">MAKKMLRELLDGEPCLTVVLSHELVSVKLEGSSLRSIAVRPIAGELDVIYEAKVFIDATYEGDLAAMAGVPYSLGRESRDEWNEEHAGVIYQHFRTKQFLPGSTGVADDRIQSYNFRLCLTKNRENQAPFRKPASYDKQDYVSLIGDVAEGRVRGFSEACNTILIPNGKTDTNNHHYCLCSTDLPEENQGYADGGKEERRRFVRRLREYTQGLLWFLQHDEELPDWFREDSLQWGYAADEFEDTDHFPPQMYIREARRIHGEYVFTENDARLAPGMGRAHLHHDSIATGDYGIDSHATQKRKGVNRDLTLEGLMTVGRLQHIYQIPYGVIVPLRIDRLLVPVAVSASHIGFGTIRMEPNWMQIGFAAGVAADLSIATGAELRELPIDDLQDRLIEDKQMITYFKDNKPGMESNAAAQYFGSKGMITDDYTAGLDALLAVKEASRWITAARQLPGGEKLPCLPVSDRYVPAGEDMSPRTISEEALPQDYWEERPLLSRRMAIRWQAAAARSLKVSIAGLVHNGEGLVRRGEFLTDLYEMLRTARRNRRV</sequence>
<dbReference type="Pfam" id="PF12831">
    <property type="entry name" value="FAD_oxidored"/>
    <property type="match status" value="1"/>
</dbReference>
<reference evidence="5 6" key="1">
    <citation type="submission" date="2019-05" db="EMBL/GenBank/DDBJ databases">
        <title>We sequenced the genome of Paenibacillus hemerocallicola KCTC 33185 for further insight into its adaptation and study the phylogeny of Paenibacillus.</title>
        <authorList>
            <person name="Narsing Rao M.P."/>
        </authorList>
    </citation>
    <scope>NUCLEOTIDE SEQUENCE [LARGE SCALE GENOMIC DNA]</scope>
    <source>
        <strain evidence="5 6">KCTC 33185</strain>
    </source>
</reference>
<dbReference type="InterPro" id="IPR039650">
    <property type="entry name" value="HdrA-like"/>
</dbReference>
<keyword evidence="1" id="KW-0479">Metal-binding</keyword>
<dbReference type="OrthoDB" id="2516512at2"/>
<evidence type="ECO:0000256" key="3">
    <source>
        <dbReference type="ARBA" id="ARBA00023004"/>
    </source>
</evidence>
<gene>
    <name evidence="5" type="ORF">FE784_21510</name>
</gene>
<dbReference type="GO" id="GO:0016491">
    <property type="term" value="F:oxidoreductase activity"/>
    <property type="evidence" value="ECO:0007669"/>
    <property type="project" value="UniProtKB-KW"/>
</dbReference>
<evidence type="ECO:0000256" key="2">
    <source>
        <dbReference type="ARBA" id="ARBA00023002"/>
    </source>
</evidence>
<evidence type="ECO:0000256" key="1">
    <source>
        <dbReference type="ARBA" id="ARBA00022723"/>
    </source>
</evidence>
<evidence type="ECO:0000313" key="6">
    <source>
        <dbReference type="Proteomes" id="UP000307943"/>
    </source>
</evidence>
<dbReference type="AlphaFoldDB" id="A0A5C4T754"/>
<dbReference type="GO" id="GO:0046872">
    <property type="term" value="F:metal ion binding"/>
    <property type="evidence" value="ECO:0007669"/>
    <property type="project" value="UniProtKB-KW"/>
</dbReference>
<dbReference type="GO" id="GO:0051536">
    <property type="term" value="F:iron-sulfur cluster binding"/>
    <property type="evidence" value="ECO:0007669"/>
    <property type="project" value="UniProtKB-KW"/>
</dbReference>
<proteinExistence type="predicted"/>
<organism evidence="5 6">
    <name type="scientific">Paenibacillus hemerocallicola</name>
    <dbReference type="NCBI Taxonomy" id="1172614"/>
    <lineage>
        <taxon>Bacteria</taxon>
        <taxon>Bacillati</taxon>
        <taxon>Bacillota</taxon>
        <taxon>Bacilli</taxon>
        <taxon>Bacillales</taxon>
        <taxon>Paenibacillaceae</taxon>
        <taxon>Paenibacillus</taxon>
    </lineage>
</organism>
<evidence type="ECO:0000256" key="4">
    <source>
        <dbReference type="ARBA" id="ARBA00023014"/>
    </source>
</evidence>
<dbReference type="PANTHER" id="PTHR43498">
    <property type="entry name" value="FERREDOXIN:COB-COM HETERODISULFIDE REDUCTASE SUBUNIT A"/>
    <property type="match status" value="1"/>
</dbReference>
<accession>A0A5C4T754</accession>
<keyword evidence="3" id="KW-0408">Iron</keyword>
<keyword evidence="4" id="KW-0411">Iron-sulfur</keyword>
<comment type="caution">
    <text evidence="5">The sequence shown here is derived from an EMBL/GenBank/DDBJ whole genome shotgun (WGS) entry which is preliminary data.</text>
</comment>
<dbReference type="Proteomes" id="UP000307943">
    <property type="component" value="Unassembled WGS sequence"/>
</dbReference>
<keyword evidence="6" id="KW-1185">Reference proteome</keyword>
<dbReference type="PANTHER" id="PTHR43498:SF1">
    <property type="entry name" value="COB--COM HETERODISULFIDE REDUCTASE IRON-SULFUR SUBUNIT A"/>
    <property type="match status" value="1"/>
</dbReference>